<dbReference type="InterPro" id="IPR010148">
    <property type="entry name" value="CRISPR-assoc_prot_CT1975"/>
</dbReference>
<dbReference type="Pfam" id="PF09344">
    <property type="entry name" value="Cas_CT1975"/>
    <property type="match status" value="1"/>
</dbReference>
<dbReference type="EMBL" id="BAAANV010000013">
    <property type="protein sequence ID" value="GAA1532772.1"/>
    <property type="molecule type" value="Genomic_DNA"/>
</dbReference>
<proteinExistence type="predicted"/>
<comment type="caution">
    <text evidence="1">The sequence shown here is derived from an EMBL/GenBank/DDBJ whole genome shotgun (WGS) entry which is preliminary data.</text>
</comment>
<dbReference type="NCBIfam" id="TIGR01869">
    <property type="entry name" value="casC_Cse4"/>
    <property type="match status" value="1"/>
</dbReference>
<sequence length="372" mass="39716">MSVRFVDIHVLQSVPPSCVNRDDTGSPKSAIYGGVRRARVSSQAWKRAARAEFENHLDRSDLGVRTKRVLELIVNDMAELAPDMPLEQRLERANKVLEVGKLKPKPVKAKKNAAEGEEPGIAETDYLIFFSRAQIRSLAEIALNSDKPTAKEVLAAASSEHGVEVSLFGRMVADNKLLSVDASVQVAHALSTHGAEIESDYFTAVDDERDADDQGADMIGVIDFTSATLYRYATINMDLLAENLGDEGAAIRAAQAFVRAYALSMPTGKQNTFANRTLPEAVVVVLRDDQPVNAVGAFEAPVLAKGQGLVAESARRLAERLASVQSFLDAPIATFVTTSSGAADVLAAGSGVPFTSLVEAVGESLAASFVTT</sequence>
<accession>A0ABN2B668</accession>
<reference evidence="1 2" key="1">
    <citation type="journal article" date="2019" name="Int. J. Syst. Evol. Microbiol.">
        <title>The Global Catalogue of Microorganisms (GCM) 10K type strain sequencing project: providing services to taxonomists for standard genome sequencing and annotation.</title>
        <authorList>
            <consortium name="The Broad Institute Genomics Platform"/>
            <consortium name="The Broad Institute Genome Sequencing Center for Infectious Disease"/>
            <person name="Wu L."/>
            <person name="Ma J."/>
        </authorList>
    </citation>
    <scope>NUCLEOTIDE SEQUENCE [LARGE SCALE GENOMIC DNA]</scope>
    <source>
        <strain evidence="1 2">JCM 14588</strain>
    </source>
</reference>
<dbReference type="RefSeq" id="WP_346029490.1">
    <property type="nucleotide sequence ID" value="NZ_BAAANV010000013.1"/>
</dbReference>
<evidence type="ECO:0000313" key="1">
    <source>
        <dbReference type="EMBL" id="GAA1532772.1"/>
    </source>
</evidence>
<evidence type="ECO:0000313" key="2">
    <source>
        <dbReference type="Proteomes" id="UP001501288"/>
    </source>
</evidence>
<gene>
    <name evidence="1" type="primary">cas7e</name>
    <name evidence="1" type="ORF">GCM10009762_03350</name>
</gene>
<name>A0ABN2B668_9MICO</name>
<keyword evidence="2" id="KW-1185">Reference proteome</keyword>
<dbReference type="Proteomes" id="UP001501288">
    <property type="component" value="Unassembled WGS sequence"/>
</dbReference>
<organism evidence="1 2">
    <name type="scientific">Dermacoccus barathri</name>
    <dbReference type="NCBI Taxonomy" id="322601"/>
    <lineage>
        <taxon>Bacteria</taxon>
        <taxon>Bacillati</taxon>
        <taxon>Actinomycetota</taxon>
        <taxon>Actinomycetes</taxon>
        <taxon>Micrococcales</taxon>
        <taxon>Dermacoccaceae</taxon>
        <taxon>Dermacoccus</taxon>
    </lineage>
</organism>
<protein>
    <submittedName>
        <fullName evidence="1">Type I-E CRISPR-associated protein Cas7/Cse4/CasC</fullName>
    </submittedName>
</protein>